<evidence type="ECO:0000313" key="5">
    <source>
        <dbReference type="Proteomes" id="UP000035068"/>
    </source>
</evidence>
<sequence>MKDQILKVLELAVTAPSGDNCQPWKFVVDSPRVRLYNLPDKDTSLYNFEQKASLIAHGALLENLQIAAPAFGLKSEIKLFPEGQQSDFVAEILFEKAGGLSADPLFDSLPRRNTNRRQYERRPLSGEAHQALLAASDDIPGAQVYLSKDEAEKNQLAQLLCQNDRLVFENPRLHRFLFDHIRFTPEEAARTADGMDLRSFELPAMDRMAFSLLKNWKAVQIVNSLGFLSKKITKQAEKLCRSASAIGLVTIAEDGNADFVNGGRAMERVWLEATRLGLQLHPMAGLGCLIYRIGRGATGEFSQEHVATLRDLEGGLRKTFGCGDETLAMLFRVGYAAPGSAPSLRKPLKNVVEIKGT</sequence>
<accession>A0A0C2HSU8</accession>
<dbReference type="RefSeq" id="WP_040100657.1">
    <property type="nucleotide sequence ID" value="NZ_JWJD01000007.1"/>
</dbReference>
<dbReference type="PANTHER" id="PTHR23026:SF90">
    <property type="entry name" value="IODOTYROSINE DEIODINASE 1"/>
    <property type="match status" value="1"/>
</dbReference>
<keyword evidence="5" id="KW-1185">Reference proteome</keyword>
<name>A0A0C2HSU8_9BACT</name>
<keyword evidence="2" id="KW-0288">FMN</keyword>
<organism evidence="4 5">
    <name type="scientific">Geoalkalibacter ferrihydriticus DSM 17813</name>
    <dbReference type="NCBI Taxonomy" id="1121915"/>
    <lineage>
        <taxon>Bacteria</taxon>
        <taxon>Pseudomonadati</taxon>
        <taxon>Thermodesulfobacteriota</taxon>
        <taxon>Desulfuromonadia</taxon>
        <taxon>Desulfuromonadales</taxon>
        <taxon>Geoalkalibacteraceae</taxon>
        <taxon>Geoalkalibacter</taxon>
    </lineage>
</organism>
<proteinExistence type="predicted"/>
<gene>
    <name evidence="4" type="ORF">GFER_14825</name>
</gene>
<dbReference type="EMBL" id="JWJD01000007">
    <property type="protein sequence ID" value="KIH75852.1"/>
    <property type="molecule type" value="Genomic_DNA"/>
</dbReference>
<evidence type="ECO:0000256" key="2">
    <source>
        <dbReference type="ARBA" id="ARBA00022643"/>
    </source>
</evidence>
<dbReference type="Proteomes" id="UP000035068">
    <property type="component" value="Unassembled WGS sequence"/>
</dbReference>
<reference evidence="4 5" key="1">
    <citation type="submission" date="2014-12" db="EMBL/GenBank/DDBJ databases">
        <title>Genomes of Geoalkalibacter ferrihydriticus and Geoalkalibacter subterraneus, two haloalkaliphilic metal-reducing members of the Geobacteraceae.</title>
        <authorList>
            <person name="Badalamenti J.P."/>
            <person name="Torres C.I."/>
            <person name="Krajmalnik-Brown R."/>
            <person name="Bond D.R."/>
        </authorList>
    </citation>
    <scope>NUCLEOTIDE SEQUENCE [LARGE SCALE GENOMIC DNA]</scope>
    <source>
        <strain evidence="4 5">DSM 17813</strain>
    </source>
</reference>
<dbReference type="SUPFAM" id="SSF55469">
    <property type="entry name" value="FMN-dependent nitroreductase-like"/>
    <property type="match status" value="2"/>
</dbReference>
<dbReference type="PANTHER" id="PTHR23026">
    <property type="entry name" value="NADPH NITROREDUCTASE"/>
    <property type="match status" value="1"/>
</dbReference>
<comment type="caution">
    <text evidence="4">The sequence shown here is derived from an EMBL/GenBank/DDBJ whole genome shotgun (WGS) entry which is preliminary data.</text>
</comment>
<evidence type="ECO:0000256" key="1">
    <source>
        <dbReference type="ARBA" id="ARBA00022630"/>
    </source>
</evidence>
<dbReference type="InterPro" id="IPR000415">
    <property type="entry name" value="Nitroreductase-like"/>
</dbReference>
<evidence type="ECO:0000256" key="3">
    <source>
        <dbReference type="ARBA" id="ARBA00023002"/>
    </source>
</evidence>
<keyword evidence="1" id="KW-0285">Flavoprotein</keyword>
<dbReference type="Gene3D" id="3.40.109.10">
    <property type="entry name" value="NADH Oxidase"/>
    <property type="match status" value="2"/>
</dbReference>
<evidence type="ECO:0000313" key="4">
    <source>
        <dbReference type="EMBL" id="KIH75852.1"/>
    </source>
</evidence>
<dbReference type="InterPro" id="IPR050627">
    <property type="entry name" value="Nitroreductase/BluB"/>
</dbReference>
<dbReference type="AlphaFoldDB" id="A0A0C2HSU8"/>
<dbReference type="GO" id="GO:0016491">
    <property type="term" value="F:oxidoreductase activity"/>
    <property type="evidence" value="ECO:0007669"/>
    <property type="project" value="UniProtKB-KW"/>
</dbReference>
<keyword evidence="3" id="KW-0560">Oxidoreductase</keyword>
<protein>
    <recommendedName>
        <fullName evidence="6">Nitroreductase domain-containing protein</fullName>
    </recommendedName>
</protein>
<evidence type="ECO:0008006" key="6">
    <source>
        <dbReference type="Google" id="ProtNLM"/>
    </source>
</evidence>